<sequence>MKIVHRSISELSQAEKCKFISNSMICVKVMPKLPVNMG</sequence>
<protein>
    <submittedName>
        <fullName evidence="1">Uncharacterized protein</fullName>
    </submittedName>
</protein>
<evidence type="ECO:0000313" key="2">
    <source>
        <dbReference type="Proteomes" id="UP000278378"/>
    </source>
</evidence>
<name>A0A1G4GQI9_9CAUD</name>
<dbReference type="RefSeq" id="YP_009626472.1">
    <property type="nucleotide sequence ID" value="NC_042138.1"/>
</dbReference>
<reference evidence="2" key="1">
    <citation type="submission" date="2016-08" db="EMBL/GenBank/DDBJ databases">
        <authorList>
            <person name="Brinks E."/>
        </authorList>
    </citation>
    <scope>NUCLEOTIDE SEQUENCE [LARGE SCALE GENOMIC DNA]</scope>
</reference>
<proteinExistence type="predicted"/>
<dbReference type="KEGG" id="vg:40103376"/>
<evidence type="ECO:0000313" key="1">
    <source>
        <dbReference type="EMBL" id="SCO64813.1"/>
    </source>
</evidence>
<accession>A0A1G4GQI9</accession>
<dbReference type="Proteomes" id="UP000278378">
    <property type="component" value="Segment"/>
</dbReference>
<dbReference type="EMBL" id="LT607758">
    <property type="protein sequence ID" value="SCO64813.1"/>
    <property type="molecule type" value="Genomic_DNA"/>
</dbReference>
<dbReference type="GeneID" id="40103376"/>
<organism evidence="1 2">
    <name type="scientific">Klebsiella phage PMBT1</name>
    <dbReference type="NCBI Taxonomy" id="1880822"/>
    <lineage>
        <taxon>Viruses</taxon>
        <taxon>Duplodnaviria</taxon>
        <taxon>Heunggongvirae</taxon>
        <taxon>Uroviricota</taxon>
        <taxon>Caudoviricetes</taxon>
        <taxon>Pantevenvirales</taxon>
        <taxon>Straboviridae</taxon>
        <taxon>Slopekvirus</taxon>
        <taxon>Klebsiella virus PMBT1</taxon>
    </lineage>
</organism>